<evidence type="ECO:0000256" key="1">
    <source>
        <dbReference type="ARBA" id="ARBA00010884"/>
    </source>
</evidence>
<dbReference type="PANTHER" id="PTHR10794">
    <property type="entry name" value="ABHYDROLASE DOMAIN-CONTAINING PROTEIN"/>
    <property type="match status" value="1"/>
</dbReference>
<comment type="caution">
    <text evidence="4">The sequence shown here is derived from an EMBL/GenBank/DDBJ whole genome shotgun (WGS) entry which is preliminary data.</text>
</comment>
<evidence type="ECO:0000259" key="3">
    <source>
        <dbReference type="Pfam" id="PF12146"/>
    </source>
</evidence>
<evidence type="ECO:0000256" key="2">
    <source>
        <dbReference type="PIRSR" id="PIRSR005211-1"/>
    </source>
</evidence>
<comment type="similarity">
    <text evidence="1">Belongs to the AB hydrolase superfamily. AB hydrolase 4 family.</text>
</comment>
<gene>
    <name evidence="4" type="ORF">NDN08_005398</name>
</gene>
<feature type="active site" description="Charge relay system" evidence="2">
    <location>
        <position position="323"/>
    </location>
</feature>
<organism evidence="4 5">
    <name type="scientific">Rhodosorus marinus</name>
    <dbReference type="NCBI Taxonomy" id="101924"/>
    <lineage>
        <taxon>Eukaryota</taxon>
        <taxon>Rhodophyta</taxon>
        <taxon>Stylonematophyceae</taxon>
        <taxon>Stylonematales</taxon>
        <taxon>Stylonemataceae</taxon>
        <taxon>Rhodosorus</taxon>
    </lineage>
</organism>
<accession>A0AAV8V4D2</accession>
<proteinExistence type="inferred from homology"/>
<dbReference type="Gene3D" id="3.40.50.1820">
    <property type="entry name" value="alpha/beta hydrolase"/>
    <property type="match status" value="1"/>
</dbReference>
<dbReference type="InterPro" id="IPR029058">
    <property type="entry name" value="AB_hydrolase_fold"/>
</dbReference>
<feature type="active site" description="Charge relay system" evidence="2">
    <location>
        <position position="352"/>
    </location>
</feature>
<dbReference type="PANTHER" id="PTHR10794:SF94">
    <property type="entry name" value="ESTERASE YHET-RELATED"/>
    <property type="match status" value="1"/>
</dbReference>
<dbReference type="InterPro" id="IPR012020">
    <property type="entry name" value="ABHD4"/>
</dbReference>
<dbReference type="GO" id="GO:0034338">
    <property type="term" value="F:short-chain carboxylesterase activity"/>
    <property type="evidence" value="ECO:0007669"/>
    <property type="project" value="TreeGrafter"/>
</dbReference>
<feature type="domain" description="Serine aminopeptidase S33" evidence="3">
    <location>
        <begin position="111"/>
        <end position="327"/>
    </location>
</feature>
<evidence type="ECO:0000313" key="4">
    <source>
        <dbReference type="EMBL" id="KAJ8908693.1"/>
    </source>
</evidence>
<reference evidence="4 5" key="1">
    <citation type="journal article" date="2023" name="Nat. Commun.">
        <title>Origin of minicircular mitochondrial genomes in red algae.</title>
        <authorList>
            <person name="Lee Y."/>
            <person name="Cho C.H."/>
            <person name="Lee Y.M."/>
            <person name="Park S.I."/>
            <person name="Yang J.H."/>
            <person name="West J.A."/>
            <person name="Bhattacharya D."/>
            <person name="Yoon H.S."/>
        </authorList>
    </citation>
    <scope>NUCLEOTIDE SEQUENCE [LARGE SCALE GENOMIC DNA]</scope>
    <source>
        <strain evidence="4 5">CCMP1338</strain>
        <tissue evidence="4">Whole cell</tissue>
    </source>
</reference>
<protein>
    <recommendedName>
        <fullName evidence="3">Serine aminopeptidase S33 domain-containing protein</fullName>
    </recommendedName>
</protein>
<evidence type="ECO:0000313" key="5">
    <source>
        <dbReference type="Proteomes" id="UP001157974"/>
    </source>
</evidence>
<dbReference type="AlphaFoldDB" id="A0AAV8V4D2"/>
<dbReference type="Pfam" id="PF12146">
    <property type="entry name" value="Hydrolase_4"/>
    <property type="match status" value="1"/>
</dbReference>
<dbReference type="PIRSF" id="PIRSF005211">
    <property type="entry name" value="Ab_hydro_YheT"/>
    <property type="match status" value="1"/>
</dbReference>
<name>A0AAV8V4D2_9RHOD</name>
<dbReference type="GO" id="GO:0047372">
    <property type="term" value="F:monoacylglycerol lipase activity"/>
    <property type="evidence" value="ECO:0007669"/>
    <property type="project" value="TreeGrafter"/>
</dbReference>
<dbReference type="Proteomes" id="UP001157974">
    <property type="component" value="Unassembled WGS sequence"/>
</dbReference>
<dbReference type="EMBL" id="JAMWBK010000001">
    <property type="protein sequence ID" value="KAJ8908693.1"/>
    <property type="molecule type" value="Genomic_DNA"/>
</dbReference>
<keyword evidence="5" id="KW-1185">Reference proteome</keyword>
<feature type="active site" description="Charge relay system" evidence="2">
    <location>
        <position position="193"/>
    </location>
</feature>
<dbReference type="SUPFAM" id="SSF53474">
    <property type="entry name" value="alpha/beta-Hydrolases"/>
    <property type="match status" value="1"/>
</dbReference>
<dbReference type="InterPro" id="IPR022742">
    <property type="entry name" value="Hydrolase_4"/>
</dbReference>
<dbReference type="InterPro" id="IPR050960">
    <property type="entry name" value="AB_hydrolase_4_sf"/>
</dbReference>
<sequence>MESLHVAFVGSMVMPSANKKSPSFARTAKRGVVEIGTSVQTDERSQLALKAAKSFKPSPFRPVWWLANHHAQTIGGMVLPRSEQLNYDRERFATRCGGFFDVDTHHSGDGKSIVILYHGLESTSRGPHTRRITKSLACRGHTVAAMNFRGCSGDVNTTLRDYHLGFTDDLATYVQILSSRVPEDTRIYLSGFSLGANVVLKFLAERSAEELAKFKVFGAAVQCVPFDPVACQAKLERGFSRLVYSRRFLKSLKKKAIEKSKMFPAQVNLKLIKAARTIADFDDAYIAPMFGFESNMDYYRKNDTRPLLSRINVPTLVVNSLDDPFIERKSLPKQEEVGKAPVKLVYTESGGHLGFIQSVRGESYAAAETARFLEHLESLHRVSSENNRRKR</sequence>